<dbReference type="InterPro" id="IPR027417">
    <property type="entry name" value="P-loop_NTPase"/>
</dbReference>
<keyword evidence="7" id="KW-1185">Reference proteome</keyword>
<gene>
    <name evidence="6" type="ORF">TRUGW13939_05677</name>
</gene>
<dbReference type="GO" id="GO:0005524">
    <property type="term" value="F:ATP binding"/>
    <property type="evidence" value="ECO:0007669"/>
    <property type="project" value="UniProtKB-KW"/>
</dbReference>
<keyword evidence="2" id="KW-0378">Hydrolase</keyword>
<dbReference type="CDD" id="cd17934">
    <property type="entry name" value="DEXXQc_Upf1-like"/>
    <property type="match status" value="1"/>
</dbReference>
<sequence length="525" mass="58702">MGFEDSTSVAGFYKISPDSQSPRITSSMTKDQLSPTVVFGLQNCTIEIDFEDENTDGAQKIKQLRDQYKPWFENIKNDAALSDALPENQSVTIIATWRKNWKQPTKLCHWLLMLQEKIKSNRQSLGQGSDKVPTCFWYYYQQMKKLEASDDEVNNNKNDQDACVPGYPWLAPPTEEEQHKPLIPFVPYFIDDHERYFRLGMAMKREREEQRKVIEDVFTFDRTHKATIRQVGQEYIHLQIIINSSYEELFKVPNINEGVKVDVETGDGFGLKFHGKTIDVPTDADLVVELKSLDVGDFLPDSDFEVKLNIKPNLTIVKNQIKAIKDASQKLVVGDTSETPGAGFSLLRTVLAHGSEVNTQDPNYFVLDTAKMSGLEEHVIRDRLAVLEKTFQLDDTKRQAYTSSVRTIVAGVSIIQGPPGTGKTHVAVAIVVTLASLGLKVLLAAGSNKAVDNVSTAIAKFFHKHPQLKQWCGILTRARTPTWQLSLLRANSGNSVSPKRSANGCRQDTAGVSNAINGAGLRQLE</sequence>
<evidence type="ECO:0000259" key="5">
    <source>
        <dbReference type="Pfam" id="PF13086"/>
    </source>
</evidence>
<dbReference type="PANTHER" id="PTHR43788">
    <property type="entry name" value="DNA2/NAM7 HELICASE FAMILY MEMBER"/>
    <property type="match status" value="1"/>
</dbReference>
<dbReference type="PANTHER" id="PTHR43788:SF16">
    <property type="entry name" value="HELICASE WITH ZINC FINGER 2"/>
    <property type="match status" value="1"/>
</dbReference>
<dbReference type="Pfam" id="PF13086">
    <property type="entry name" value="AAA_11"/>
    <property type="match status" value="1"/>
</dbReference>
<evidence type="ECO:0000256" key="3">
    <source>
        <dbReference type="ARBA" id="ARBA00022806"/>
    </source>
</evidence>
<evidence type="ECO:0000256" key="4">
    <source>
        <dbReference type="ARBA" id="ARBA00022840"/>
    </source>
</evidence>
<dbReference type="OrthoDB" id="4526781at2759"/>
<dbReference type="GO" id="GO:0016787">
    <property type="term" value="F:hydrolase activity"/>
    <property type="evidence" value="ECO:0007669"/>
    <property type="project" value="UniProtKB-KW"/>
</dbReference>
<evidence type="ECO:0000313" key="6">
    <source>
        <dbReference type="EMBL" id="QKX58552.1"/>
    </source>
</evidence>
<organism evidence="6 7">
    <name type="scientific">Talaromyces rugulosus</name>
    <name type="common">Penicillium rugulosum</name>
    <dbReference type="NCBI Taxonomy" id="121627"/>
    <lineage>
        <taxon>Eukaryota</taxon>
        <taxon>Fungi</taxon>
        <taxon>Dikarya</taxon>
        <taxon>Ascomycota</taxon>
        <taxon>Pezizomycotina</taxon>
        <taxon>Eurotiomycetes</taxon>
        <taxon>Eurotiomycetidae</taxon>
        <taxon>Eurotiales</taxon>
        <taxon>Trichocomaceae</taxon>
        <taxon>Talaromyces</taxon>
        <taxon>Talaromyces sect. Islandici</taxon>
    </lineage>
</organism>
<keyword evidence="4" id="KW-0067">ATP-binding</keyword>
<evidence type="ECO:0000256" key="1">
    <source>
        <dbReference type="ARBA" id="ARBA00022741"/>
    </source>
</evidence>
<name>A0A7H8QWR5_TALRU</name>
<protein>
    <recommendedName>
        <fullName evidence="5">DNA2/NAM7 helicase helicase domain-containing protein</fullName>
    </recommendedName>
</protein>
<dbReference type="Proteomes" id="UP000509510">
    <property type="component" value="Chromosome III"/>
</dbReference>
<dbReference type="AlphaFoldDB" id="A0A7H8QWR5"/>
<keyword evidence="1" id="KW-0547">Nucleotide-binding</keyword>
<accession>A0A7H8QWR5</accession>
<keyword evidence="3" id="KW-0347">Helicase</keyword>
<dbReference type="EMBL" id="CP055900">
    <property type="protein sequence ID" value="QKX58552.1"/>
    <property type="molecule type" value="Genomic_DNA"/>
</dbReference>
<proteinExistence type="predicted"/>
<dbReference type="Gene3D" id="3.40.50.300">
    <property type="entry name" value="P-loop containing nucleotide triphosphate hydrolases"/>
    <property type="match status" value="1"/>
</dbReference>
<dbReference type="SUPFAM" id="SSF52540">
    <property type="entry name" value="P-loop containing nucleoside triphosphate hydrolases"/>
    <property type="match status" value="1"/>
</dbReference>
<evidence type="ECO:0000313" key="7">
    <source>
        <dbReference type="Proteomes" id="UP000509510"/>
    </source>
</evidence>
<dbReference type="InterPro" id="IPR050534">
    <property type="entry name" value="Coronavir_polyprotein_1ab"/>
</dbReference>
<reference evidence="7" key="1">
    <citation type="submission" date="2020-06" db="EMBL/GenBank/DDBJ databases">
        <title>A chromosome-scale genome assembly of Talaromyces rugulosus W13939.</title>
        <authorList>
            <person name="Wang B."/>
            <person name="Guo L."/>
            <person name="Ye K."/>
            <person name="Wang L."/>
        </authorList>
    </citation>
    <scope>NUCLEOTIDE SEQUENCE [LARGE SCALE GENOMIC DNA]</scope>
    <source>
        <strain evidence="7">W13939</strain>
    </source>
</reference>
<dbReference type="InterPro" id="IPR041677">
    <property type="entry name" value="DNA2/NAM7_AAA_11"/>
</dbReference>
<dbReference type="GeneID" id="55993174"/>
<evidence type="ECO:0000256" key="2">
    <source>
        <dbReference type="ARBA" id="ARBA00022801"/>
    </source>
</evidence>
<dbReference type="GO" id="GO:0043139">
    <property type="term" value="F:5'-3' DNA helicase activity"/>
    <property type="evidence" value="ECO:0007669"/>
    <property type="project" value="TreeGrafter"/>
</dbReference>
<feature type="domain" description="DNA2/NAM7 helicase helicase" evidence="5">
    <location>
        <begin position="392"/>
        <end position="463"/>
    </location>
</feature>
<dbReference type="KEGG" id="trg:TRUGW13939_05677"/>
<dbReference type="RefSeq" id="XP_035344730.1">
    <property type="nucleotide sequence ID" value="XM_035488837.1"/>
</dbReference>